<dbReference type="EMBL" id="JANUHC010000002">
    <property type="protein sequence ID" value="MCS0629049.1"/>
    <property type="molecule type" value="Genomic_DNA"/>
</dbReference>
<dbReference type="SMART" id="SM00354">
    <property type="entry name" value="HTH_LACI"/>
    <property type="match status" value="1"/>
</dbReference>
<accession>A0ABT2BVA6</accession>
<dbReference type="RefSeq" id="WP_259448227.1">
    <property type="nucleotide sequence ID" value="NZ_CP119520.1"/>
</dbReference>
<keyword evidence="1" id="KW-0678">Repressor</keyword>
<dbReference type="SUPFAM" id="SSF47413">
    <property type="entry name" value="lambda repressor-like DNA-binding domains"/>
    <property type="match status" value="1"/>
</dbReference>
<comment type="caution">
    <text evidence="6">The sequence shown here is derived from an EMBL/GenBank/DDBJ whole genome shotgun (WGS) entry which is preliminary data.</text>
</comment>
<dbReference type="PANTHER" id="PTHR30146">
    <property type="entry name" value="LACI-RELATED TRANSCRIPTIONAL REPRESSOR"/>
    <property type="match status" value="1"/>
</dbReference>
<dbReference type="Proteomes" id="UP001165263">
    <property type="component" value="Unassembled WGS sequence"/>
</dbReference>
<evidence type="ECO:0000256" key="1">
    <source>
        <dbReference type="ARBA" id="ARBA00022491"/>
    </source>
</evidence>
<sequence>MATMKQVAARAGVSISTVSHVINNTRVVSDDVRQRVLGIIDEMRYIPSAVARSLKNDKTHTIGVLVPNSSNPYFAELIRWIEDAAFGLGYNIILCNAHGGAQKQTAYLRLLMEKRIDGLVLVASGADDEQDLLLRHETVPIVQLERALPGLDADLVLAGQEEGGYQATRHLIELGHRDIACVSGPADLPRTRERVGGFMRAMAEAGLTVAPDRIVHEEFTSAGGHAAFTRLLGREQRPTAVFVTSDLMALGGLCAAGAAGVRVPAQLSVVGYDDIAGAGYALPPLTTVAPPKRDMAELAIELLIDRIRGEHAPLRRTALASTLVVRASTAPPQ</sequence>
<evidence type="ECO:0000313" key="6">
    <source>
        <dbReference type="EMBL" id="MCS0629049.1"/>
    </source>
</evidence>
<dbReference type="InterPro" id="IPR046335">
    <property type="entry name" value="LacI/GalR-like_sensor"/>
</dbReference>
<feature type="domain" description="HTH lacI-type" evidence="5">
    <location>
        <begin position="2"/>
        <end position="56"/>
    </location>
</feature>
<dbReference type="CDD" id="cd01392">
    <property type="entry name" value="HTH_LacI"/>
    <property type="match status" value="1"/>
</dbReference>
<keyword evidence="7" id="KW-1185">Reference proteome</keyword>
<evidence type="ECO:0000256" key="3">
    <source>
        <dbReference type="ARBA" id="ARBA00023125"/>
    </source>
</evidence>
<dbReference type="Gene3D" id="3.40.50.2300">
    <property type="match status" value="2"/>
</dbReference>
<dbReference type="Gene3D" id="1.10.260.40">
    <property type="entry name" value="lambda repressor-like DNA-binding domains"/>
    <property type="match status" value="1"/>
</dbReference>
<protein>
    <submittedName>
        <fullName evidence="6">LacI family transcriptional regulator</fullName>
    </submittedName>
</protein>
<dbReference type="InterPro" id="IPR000843">
    <property type="entry name" value="HTH_LacI"/>
</dbReference>
<proteinExistence type="predicted"/>
<reference evidence="6" key="1">
    <citation type="submission" date="2022-08" db="EMBL/GenBank/DDBJ databases">
        <title>Reclassification of Massilia species as members of the genera Telluria, Duganella, Pseudoduganella, Mokoshia gen. nov. and Zemynaea gen. nov. using orthogonal and non-orthogonal genome-based approaches.</title>
        <authorList>
            <person name="Bowman J.P."/>
        </authorList>
    </citation>
    <scope>NUCLEOTIDE SEQUENCE</scope>
    <source>
        <strain evidence="6">LMG 11547</strain>
    </source>
</reference>
<dbReference type="Pfam" id="PF00356">
    <property type="entry name" value="LacI"/>
    <property type="match status" value="1"/>
</dbReference>
<dbReference type="InterPro" id="IPR028082">
    <property type="entry name" value="Peripla_BP_I"/>
</dbReference>
<dbReference type="InterPro" id="IPR010982">
    <property type="entry name" value="Lambda_DNA-bd_dom_sf"/>
</dbReference>
<name>A0ABT2BVA6_9BURK</name>
<evidence type="ECO:0000313" key="7">
    <source>
        <dbReference type="Proteomes" id="UP001165263"/>
    </source>
</evidence>
<dbReference type="PANTHER" id="PTHR30146:SF148">
    <property type="entry name" value="HTH-TYPE TRANSCRIPTIONAL REPRESSOR PURR-RELATED"/>
    <property type="match status" value="1"/>
</dbReference>
<organism evidence="6 7">
    <name type="scientific">Telluria mixta</name>
    <dbReference type="NCBI Taxonomy" id="34071"/>
    <lineage>
        <taxon>Bacteria</taxon>
        <taxon>Pseudomonadati</taxon>
        <taxon>Pseudomonadota</taxon>
        <taxon>Betaproteobacteria</taxon>
        <taxon>Burkholderiales</taxon>
        <taxon>Oxalobacteraceae</taxon>
        <taxon>Telluria group</taxon>
        <taxon>Telluria</taxon>
    </lineage>
</organism>
<dbReference type="PROSITE" id="PS50932">
    <property type="entry name" value="HTH_LACI_2"/>
    <property type="match status" value="1"/>
</dbReference>
<keyword evidence="4" id="KW-0804">Transcription</keyword>
<dbReference type="SUPFAM" id="SSF53822">
    <property type="entry name" value="Periplasmic binding protein-like I"/>
    <property type="match status" value="1"/>
</dbReference>
<keyword evidence="2" id="KW-0805">Transcription regulation</keyword>
<evidence type="ECO:0000256" key="2">
    <source>
        <dbReference type="ARBA" id="ARBA00023015"/>
    </source>
</evidence>
<gene>
    <name evidence="6" type="ORF">NX786_06855</name>
</gene>
<evidence type="ECO:0000259" key="5">
    <source>
        <dbReference type="PROSITE" id="PS50932"/>
    </source>
</evidence>
<dbReference type="Pfam" id="PF13377">
    <property type="entry name" value="Peripla_BP_3"/>
    <property type="match status" value="1"/>
</dbReference>
<keyword evidence="3" id="KW-0238">DNA-binding</keyword>
<evidence type="ECO:0000256" key="4">
    <source>
        <dbReference type="ARBA" id="ARBA00023163"/>
    </source>
</evidence>